<dbReference type="OrthoDB" id="9880441at2759"/>
<comment type="similarity">
    <text evidence="3">Belongs to the peptidase M18 family.</text>
</comment>
<dbReference type="SUPFAM" id="SSF53187">
    <property type="entry name" value="Zn-dependent exopeptidases"/>
    <property type="match status" value="1"/>
</dbReference>
<evidence type="ECO:0000256" key="1">
    <source>
        <dbReference type="ARBA" id="ARBA00001335"/>
    </source>
</evidence>
<comment type="caution">
    <text evidence="4">The sequence shown here is derived from an EMBL/GenBank/DDBJ whole genome shotgun (WGS) entry which is preliminary data.</text>
</comment>
<keyword evidence="5" id="KW-1185">Reference proteome</keyword>
<dbReference type="GO" id="GO:0008237">
    <property type="term" value="F:metallopeptidase activity"/>
    <property type="evidence" value="ECO:0007669"/>
    <property type="project" value="UniProtKB-KW"/>
</dbReference>
<name>A0A433CYM7_9FUNG</name>
<keyword evidence="3 4" id="KW-0031">Aminopeptidase</keyword>
<sequence length="194" mass="21135">MPSPASKIKDLELCLYDTQGSVIGGARNQFIFSPHLDNLEISVTALINTSNDLASEPNICLIALFDNEAVGSNTAYGADSNLLPATLWQLTATHTGNATPSATTFEEPLHKSYLISTDMAYAMHPNCRWVGFCAISGGIQNGGGFAWLDHSAESSIFLFVLFPSSGKYQEKRCIVKINANQSTLKTKFIKLYYN</sequence>
<accession>A0A433CYM7</accession>
<feature type="non-terminal residue" evidence="4">
    <location>
        <position position="194"/>
    </location>
</feature>
<evidence type="ECO:0000256" key="3">
    <source>
        <dbReference type="RuleBase" id="RU004386"/>
    </source>
</evidence>
<keyword evidence="3" id="KW-0862">Zinc</keyword>
<dbReference type="GO" id="GO:0004177">
    <property type="term" value="F:aminopeptidase activity"/>
    <property type="evidence" value="ECO:0007669"/>
    <property type="project" value="UniProtKB-KW"/>
</dbReference>
<dbReference type="Gene3D" id="3.40.630.10">
    <property type="entry name" value="Zn peptidases"/>
    <property type="match status" value="1"/>
</dbReference>
<evidence type="ECO:0000313" key="4">
    <source>
        <dbReference type="EMBL" id="RUP43678.1"/>
    </source>
</evidence>
<keyword evidence="3" id="KW-0378">Hydrolase</keyword>
<reference evidence="4 5" key="1">
    <citation type="journal article" date="2018" name="New Phytol.">
        <title>Phylogenomics of Endogonaceae and evolution of mycorrhizas within Mucoromycota.</title>
        <authorList>
            <person name="Chang Y."/>
            <person name="Desiro A."/>
            <person name="Na H."/>
            <person name="Sandor L."/>
            <person name="Lipzen A."/>
            <person name="Clum A."/>
            <person name="Barry K."/>
            <person name="Grigoriev I.V."/>
            <person name="Martin F.M."/>
            <person name="Stajich J.E."/>
            <person name="Smith M.E."/>
            <person name="Bonito G."/>
            <person name="Spatafora J.W."/>
        </authorList>
    </citation>
    <scope>NUCLEOTIDE SEQUENCE [LARGE SCALE GENOMIC DNA]</scope>
    <source>
        <strain evidence="4 5">GMNB39</strain>
    </source>
</reference>
<keyword evidence="3" id="KW-0479">Metal-binding</keyword>
<evidence type="ECO:0000256" key="2">
    <source>
        <dbReference type="ARBA" id="ARBA00011965"/>
    </source>
</evidence>
<dbReference type="PANTHER" id="PTHR28570">
    <property type="entry name" value="ASPARTYL AMINOPEPTIDASE"/>
    <property type="match status" value="1"/>
</dbReference>
<gene>
    <name evidence="4" type="ORF">BC936DRAFT_136865</name>
</gene>
<organism evidence="4 5">
    <name type="scientific">Jimgerdemannia flammicorona</name>
    <dbReference type="NCBI Taxonomy" id="994334"/>
    <lineage>
        <taxon>Eukaryota</taxon>
        <taxon>Fungi</taxon>
        <taxon>Fungi incertae sedis</taxon>
        <taxon>Mucoromycota</taxon>
        <taxon>Mucoromycotina</taxon>
        <taxon>Endogonomycetes</taxon>
        <taxon>Endogonales</taxon>
        <taxon>Endogonaceae</taxon>
        <taxon>Jimgerdemannia</taxon>
    </lineage>
</organism>
<comment type="catalytic activity">
    <reaction evidence="1">
        <text>Release of an N-terminal aspartate or glutamate from a peptide, with a preference for aspartate.</text>
        <dbReference type="EC" id="3.4.11.21"/>
    </reaction>
</comment>
<dbReference type="InterPro" id="IPR001948">
    <property type="entry name" value="Peptidase_M18"/>
</dbReference>
<dbReference type="GO" id="GO:0006508">
    <property type="term" value="P:proteolysis"/>
    <property type="evidence" value="ECO:0007669"/>
    <property type="project" value="UniProtKB-KW"/>
</dbReference>
<keyword evidence="3 4" id="KW-0645">Protease</keyword>
<dbReference type="Proteomes" id="UP000268093">
    <property type="component" value="Unassembled WGS sequence"/>
</dbReference>
<dbReference type="AlphaFoldDB" id="A0A433CYM7"/>
<proteinExistence type="inferred from homology"/>
<dbReference type="PANTHER" id="PTHR28570:SF3">
    <property type="entry name" value="ASPARTYL AMINOPEPTIDASE"/>
    <property type="match status" value="1"/>
</dbReference>
<dbReference type="GO" id="GO:0008270">
    <property type="term" value="F:zinc ion binding"/>
    <property type="evidence" value="ECO:0007669"/>
    <property type="project" value="InterPro"/>
</dbReference>
<dbReference type="Pfam" id="PF02127">
    <property type="entry name" value="Peptidase_M18"/>
    <property type="match status" value="1"/>
</dbReference>
<dbReference type="PRINTS" id="PR00932">
    <property type="entry name" value="AMINO1PTASE"/>
</dbReference>
<evidence type="ECO:0000313" key="5">
    <source>
        <dbReference type="Proteomes" id="UP000268093"/>
    </source>
</evidence>
<protein>
    <recommendedName>
        <fullName evidence="2">aspartyl aminopeptidase</fullName>
        <ecNumber evidence="2">3.4.11.21</ecNumber>
    </recommendedName>
</protein>
<dbReference type="EMBL" id="RBNI01010519">
    <property type="protein sequence ID" value="RUP43678.1"/>
    <property type="molecule type" value="Genomic_DNA"/>
</dbReference>
<keyword evidence="3 4" id="KW-0482">Metalloprotease</keyword>
<dbReference type="EC" id="3.4.11.21" evidence="2"/>